<evidence type="ECO:0000259" key="9">
    <source>
        <dbReference type="SMART" id="SM00645"/>
    </source>
</evidence>
<dbReference type="Gene3D" id="3.90.70.10">
    <property type="entry name" value="Cysteine proteinases"/>
    <property type="match status" value="1"/>
</dbReference>
<keyword evidence="3" id="KW-0732">Signal</keyword>
<dbReference type="AlphaFoldDB" id="A0A1B6EGX4"/>
<dbReference type="InterPro" id="IPR000668">
    <property type="entry name" value="Peptidase_C1A_C"/>
</dbReference>
<dbReference type="InterPro" id="IPR039417">
    <property type="entry name" value="Peptidase_C1A_papain-like"/>
</dbReference>
<reference evidence="11" key="1">
    <citation type="submission" date="2015-12" db="EMBL/GenBank/DDBJ databases">
        <title>De novo transcriptome assembly of four potential Pierce s Disease insect vectors from Arizona vineyards.</title>
        <authorList>
            <person name="Tassone E.E."/>
        </authorList>
    </citation>
    <scope>NUCLEOTIDE SEQUENCE</scope>
</reference>
<dbReference type="InterPro" id="IPR025661">
    <property type="entry name" value="Pept_asp_AS"/>
</dbReference>
<evidence type="ECO:0000313" key="11">
    <source>
        <dbReference type="EMBL" id="JAS37183.1"/>
    </source>
</evidence>
<dbReference type="Pfam" id="PF00112">
    <property type="entry name" value="Peptidase_C1"/>
    <property type="match status" value="1"/>
</dbReference>
<dbReference type="SMART" id="SM00645">
    <property type="entry name" value="Pept_C1"/>
    <property type="match status" value="1"/>
</dbReference>
<dbReference type="PRINTS" id="PR00705">
    <property type="entry name" value="PAPAIN"/>
</dbReference>
<dbReference type="GO" id="GO:0006508">
    <property type="term" value="P:proteolysis"/>
    <property type="evidence" value="ECO:0007669"/>
    <property type="project" value="UniProtKB-KW"/>
</dbReference>
<feature type="domain" description="Peptidase C1A papain C-terminal" evidence="9">
    <location>
        <begin position="116"/>
        <end position="327"/>
    </location>
</feature>
<dbReference type="InterPro" id="IPR038765">
    <property type="entry name" value="Papain-like_cys_pep_sf"/>
</dbReference>
<sequence length="328" mass="37281">MSYRIFFVFSCFLFFISTALTLLEVKYLKPQFLDFVQLHEKVYSSDKEHNYRFNVFMNNLKKAELLQKESQGTAKYGVTQFSDLTDKEFKKHHLGLSVKTLNQKNFKTAKIPKIRLPKHFDWRKKHVVTEVKSQDVCASCWAFATTGNIESLYAIKHKKLISLSEQELLDCDKIDQGCTGGLMTDAYKAIMEIGGLETEQSYPYYMKNMTCKFNKTKAAVSIKGAVTIPSNEKKMAKWLVKKGPIAVGINSAELKFYQGGIASPNSTICDPKNIDHALLLVGYGVKDKIPFWILKNSWGSKWGENGYYRLRRGINACGINVMPSSAIL</sequence>
<evidence type="ECO:0000256" key="1">
    <source>
        <dbReference type="ARBA" id="ARBA00008455"/>
    </source>
</evidence>
<name>A0A1B6EGX4_9HEMI</name>
<dbReference type="SMART" id="SM00848">
    <property type="entry name" value="Inhibitor_I29"/>
    <property type="match status" value="1"/>
</dbReference>
<dbReference type="GO" id="GO:0005737">
    <property type="term" value="C:cytoplasm"/>
    <property type="evidence" value="ECO:0007669"/>
    <property type="project" value="UniProtKB-ARBA"/>
</dbReference>
<organism evidence="11">
    <name type="scientific">Clastoptera arizonana</name>
    <name type="common">Arizona spittle bug</name>
    <dbReference type="NCBI Taxonomy" id="38151"/>
    <lineage>
        <taxon>Eukaryota</taxon>
        <taxon>Metazoa</taxon>
        <taxon>Ecdysozoa</taxon>
        <taxon>Arthropoda</taxon>
        <taxon>Hexapoda</taxon>
        <taxon>Insecta</taxon>
        <taxon>Pterygota</taxon>
        <taxon>Neoptera</taxon>
        <taxon>Paraneoptera</taxon>
        <taxon>Hemiptera</taxon>
        <taxon>Auchenorrhyncha</taxon>
        <taxon>Cercopoidea</taxon>
        <taxon>Clastopteridae</taxon>
        <taxon>Clastoptera</taxon>
    </lineage>
</organism>
<protein>
    <recommendedName>
        <fullName evidence="12">Peptidase C1A papain C-terminal domain-containing protein</fullName>
    </recommendedName>
</protein>
<evidence type="ECO:0000256" key="7">
    <source>
        <dbReference type="ARBA" id="ARBA00023157"/>
    </source>
</evidence>
<gene>
    <name evidence="11" type="ORF">g.16660</name>
</gene>
<dbReference type="PANTHER" id="PTHR12411">
    <property type="entry name" value="CYSTEINE PROTEASE FAMILY C1-RELATED"/>
    <property type="match status" value="1"/>
</dbReference>
<dbReference type="CDD" id="cd02248">
    <property type="entry name" value="Peptidase_C1A"/>
    <property type="match status" value="1"/>
</dbReference>
<keyword evidence="8" id="KW-0325">Glycoprotein</keyword>
<dbReference type="GO" id="GO:0008234">
    <property type="term" value="F:cysteine-type peptidase activity"/>
    <property type="evidence" value="ECO:0007669"/>
    <property type="project" value="UniProtKB-KW"/>
</dbReference>
<dbReference type="InterPro" id="IPR025660">
    <property type="entry name" value="Pept_his_AS"/>
</dbReference>
<dbReference type="EMBL" id="GEDC01000115">
    <property type="protein sequence ID" value="JAS37183.1"/>
    <property type="molecule type" value="Transcribed_RNA"/>
</dbReference>
<comment type="similarity">
    <text evidence="1">Belongs to the peptidase C1 family.</text>
</comment>
<evidence type="ECO:0000256" key="4">
    <source>
        <dbReference type="ARBA" id="ARBA00022801"/>
    </source>
</evidence>
<feature type="domain" description="Cathepsin propeptide inhibitor" evidence="10">
    <location>
        <begin position="32"/>
        <end position="89"/>
    </location>
</feature>
<dbReference type="Pfam" id="PF08246">
    <property type="entry name" value="Inhibitor_I29"/>
    <property type="match status" value="1"/>
</dbReference>
<evidence type="ECO:0000256" key="5">
    <source>
        <dbReference type="ARBA" id="ARBA00022807"/>
    </source>
</evidence>
<evidence type="ECO:0000259" key="10">
    <source>
        <dbReference type="SMART" id="SM00848"/>
    </source>
</evidence>
<keyword evidence="7" id="KW-1015">Disulfide bond</keyword>
<keyword evidence="2" id="KW-0645">Protease</keyword>
<keyword evidence="6" id="KW-0865">Zymogen</keyword>
<evidence type="ECO:0000256" key="2">
    <source>
        <dbReference type="ARBA" id="ARBA00022670"/>
    </source>
</evidence>
<dbReference type="InterPro" id="IPR013201">
    <property type="entry name" value="Prot_inhib_I29"/>
</dbReference>
<dbReference type="PROSITE" id="PS00639">
    <property type="entry name" value="THIOL_PROTEASE_HIS"/>
    <property type="match status" value="1"/>
</dbReference>
<proteinExistence type="inferred from homology"/>
<dbReference type="PROSITE" id="PS00640">
    <property type="entry name" value="THIOL_PROTEASE_ASN"/>
    <property type="match status" value="1"/>
</dbReference>
<dbReference type="FunFam" id="3.90.70.10:FF:000057">
    <property type="entry name" value="Cysteine protease RD19A"/>
    <property type="match status" value="1"/>
</dbReference>
<evidence type="ECO:0000256" key="3">
    <source>
        <dbReference type="ARBA" id="ARBA00022729"/>
    </source>
</evidence>
<accession>A0A1B6EGX4</accession>
<dbReference type="SUPFAM" id="SSF54001">
    <property type="entry name" value="Cysteine proteinases"/>
    <property type="match status" value="1"/>
</dbReference>
<keyword evidence="5" id="KW-0788">Thiol protease</keyword>
<evidence type="ECO:0000256" key="8">
    <source>
        <dbReference type="ARBA" id="ARBA00023180"/>
    </source>
</evidence>
<evidence type="ECO:0000256" key="6">
    <source>
        <dbReference type="ARBA" id="ARBA00023145"/>
    </source>
</evidence>
<dbReference type="InterPro" id="IPR013128">
    <property type="entry name" value="Peptidase_C1A"/>
</dbReference>
<evidence type="ECO:0008006" key="12">
    <source>
        <dbReference type="Google" id="ProtNLM"/>
    </source>
</evidence>
<keyword evidence="4" id="KW-0378">Hydrolase</keyword>